<dbReference type="AlphaFoldDB" id="A0AAD5JSE3"/>
<evidence type="ECO:0000256" key="1">
    <source>
        <dbReference type="ARBA" id="ARBA00022527"/>
    </source>
</evidence>
<evidence type="ECO:0000256" key="6">
    <source>
        <dbReference type="SAM" id="Phobius"/>
    </source>
</evidence>
<evidence type="ECO:0000256" key="7">
    <source>
        <dbReference type="SAM" id="SignalP"/>
    </source>
</evidence>
<reference evidence="8 9" key="1">
    <citation type="journal article" date="2022" name="Plant J.">
        <title>Strategies of tolerance reflected in two North American maple genomes.</title>
        <authorList>
            <person name="McEvoy S.L."/>
            <person name="Sezen U.U."/>
            <person name="Trouern-Trend A."/>
            <person name="McMahon S.M."/>
            <person name="Schaberg P.G."/>
            <person name="Yang J."/>
            <person name="Wegrzyn J.L."/>
            <person name="Swenson N.G."/>
        </authorList>
    </citation>
    <scope>NUCLEOTIDE SEQUENCE [LARGE SCALE GENOMIC DNA]</scope>
    <source>
        <strain evidence="8">91603</strain>
    </source>
</reference>
<keyword evidence="4" id="KW-0418">Kinase</keyword>
<feature type="signal peptide" evidence="7">
    <location>
        <begin position="1"/>
        <end position="27"/>
    </location>
</feature>
<keyword evidence="2" id="KW-0808">Transferase</keyword>
<gene>
    <name evidence="8" type="ORF">LWI28_025409</name>
</gene>
<comment type="caution">
    <text evidence="8">The sequence shown here is derived from an EMBL/GenBank/DDBJ whole genome shotgun (WGS) entry which is preliminary data.</text>
</comment>
<organism evidence="8 9">
    <name type="scientific">Acer negundo</name>
    <name type="common">Box elder</name>
    <dbReference type="NCBI Taxonomy" id="4023"/>
    <lineage>
        <taxon>Eukaryota</taxon>
        <taxon>Viridiplantae</taxon>
        <taxon>Streptophyta</taxon>
        <taxon>Embryophyta</taxon>
        <taxon>Tracheophyta</taxon>
        <taxon>Spermatophyta</taxon>
        <taxon>Magnoliopsida</taxon>
        <taxon>eudicotyledons</taxon>
        <taxon>Gunneridae</taxon>
        <taxon>Pentapetalae</taxon>
        <taxon>rosids</taxon>
        <taxon>malvids</taxon>
        <taxon>Sapindales</taxon>
        <taxon>Sapindaceae</taxon>
        <taxon>Hippocastanoideae</taxon>
        <taxon>Acereae</taxon>
        <taxon>Acer</taxon>
    </lineage>
</organism>
<dbReference type="EMBL" id="JAJSOW010000002">
    <property type="protein sequence ID" value="KAI9198984.1"/>
    <property type="molecule type" value="Genomic_DNA"/>
</dbReference>
<dbReference type="Proteomes" id="UP001064489">
    <property type="component" value="Chromosome 13"/>
</dbReference>
<evidence type="ECO:0000256" key="4">
    <source>
        <dbReference type="ARBA" id="ARBA00022777"/>
    </source>
</evidence>
<sequence>MYSLKLSMILVLYLSSSLFSFTGGASAYPTNFSSRFSNTNFTGNNSTYQTNHNRILSSLPSNANSSNGFYNATSLWHVTRPKEKKRISSSIIITIVLPVTVAVVLFIIIDCCFLTRRKRKKFNSIHAEIAVNEITTVESLQFGFGTIQAATNGFSINNKLSEGGFGEVYKV</sequence>
<keyword evidence="9" id="KW-1185">Reference proteome</keyword>
<protein>
    <submittedName>
        <fullName evidence="8">Uncharacterized protein</fullName>
    </submittedName>
</protein>
<dbReference type="GO" id="GO:0004674">
    <property type="term" value="F:protein serine/threonine kinase activity"/>
    <property type="evidence" value="ECO:0007669"/>
    <property type="project" value="UniProtKB-KW"/>
</dbReference>
<evidence type="ECO:0000256" key="3">
    <source>
        <dbReference type="ARBA" id="ARBA00022741"/>
    </source>
</evidence>
<keyword evidence="6" id="KW-0812">Transmembrane</keyword>
<keyword evidence="6" id="KW-0472">Membrane</keyword>
<keyword evidence="5" id="KW-0067">ATP-binding</keyword>
<dbReference type="Gene3D" id="3.30.200.20">
    <property type="entry name" value="Phosphorylase Kinase, domain 1"/>
    <property type="match status" value="1"/>
</dbReference>
<proteinExistence type="predicted"/>
<evidence type="ECO:0000256" key="2">
    <source>
        <dbReference type="ARBA" id="ARBA00022679"/>
    </source>
</evidence>
<keyword evidence="3" id="KW-0547">Nucleotide-binding</keyword>
<dbReference type="GO" id="GO:0005524">
    <property type="term" value="F:ATP binding"/>
    <property type="evidence" value="ECO:0007669"/>
    <property type="project" value="UniProtKB-KW"/>
</dbReference>
<feature type="chain" id="PRO_5042225380" evidence="7">
    <location>
        <begin position="28"/>
        <end position="171"/>
    </location>
</feature>
<accession>A0AAD5JSE3</accession>
<keyword evidence="6" id="KW-1133">Transmembrane helix</keyword>
<dbReference type="GO" id="GO:0042742">
    <property type="term" value="P:defense response to bacterium"/>
    <property type="evidence" value="ECO:0007669"/>
    <property type="project" value="TreeGrafter"/>
</dbReference>
<name>A0AAD5JSE3_ACENE</name>
<dbReference type="GO" id="GO:0005886">
    <property type="term" value="C:plasma membrane"/>
    <property type="evidence" value="ECO:0007669"/>
    <property type="project" value="TreeGrafter"/>
</dbReference>
<evidence type="ECO:0000256" key="5">
    <source>
        <dbReference type="ARBA" id="ARBA00022840"/>
    </source>
</evidence>
<dbReference type="PANTHER" id="PTHR27002:SF1050">
    <property type="entry name" value="CYSTEINE-RICH RECEPTOR-LIKE PROTEIN KINASE 5"/>
    <property type="match status" value="1"/>
</dbReference>
<dbReference type="PANTHER" id="PTHR27002">
    <property type="entry name" value="RECEPTOR-LIKE SERINE/THREONINE-PROTEIN KINASE SD1-8"/>
    <property type="match status" value="1"/>
</dbReference>
<evidence type="ECO:0000313" key="9">
    <source>
        <dbReference type="Proteomes" id="UP001064489"/>
    </source>
</evidence>
<evidence type="ECO:0000313" key="8">
    <source>
        <dbReference type="EMBL" id="KAI9198984.1"/>
    </source>
</evidence>
<keyword evidence="1" id="KW-0723">Serine/threonine-protein kinase</keyword>
<keyword evidence="7" id="KW-0732">Signal</keyword>
<feature type="transmembrane region" description="Helical" evidence="6">
    <location>
        <begin position="91"/>
        <end position="114"/>
    </location>
</feature>